<feature type="transmembrane region" description="Helical" evidence="2">
    <location>
        <begin position="161"/>
        <end position="184"/>
    </location>
</feature>
<keyword evidence="5" id="KW-1185">Reference proteome</keyword>
<evidence type="ECO:0000256" key="2">
    <source>
        <dbReference type="SAM" id="Phobius"/>
    </source>
</evidence>
<dbReference type="Pfam" id="PF06808">
    <property type="entry name" value="DctM"/>
    <property type="match status" value="1"/>
</dbReference>
<comment type="caution">
    <text evidence="4">The sequence shown here is derived from an EMBL/GenBank/DDBJ whole genome shotgun (WGS) entry which is preliminary data.</text>
</comment>
<feature type="transmembrane region" description="Helical" evidence="2">
    <location>
        <begin position="471"/>
        <end position="504"/>
    </location>
</feature>
<feature type="transmembrane region" description="Helical" evidence="2">
    <location>
        <begin position="204"/>
        <end position="228"/>
    </location>
</feature>
<dbReference type="Proteomes" id="UP001597327">
    <property type="component" value="Unassembled WGS sequence"/>
</dbReference>
<feature type="transmembrane region" description="Helical" evidence="2">
    <location>
        <begin position="369"/>
        <end position="392"/>
    </location>
</feature>
<keyword evidence="1" id="KW-0997">Cell inner membrane</keyword>
<feature type="transmembrane region" description="Helical" evidence="2">
    <location>
        <begin position="106"/>
        <end position="124"/>
    </location>
</feature>
<keyword evidence="1" id="KW-1003">Cell membrane</keyword>
<gene>
    <name evidence="4" type="ORF">ACFSC7_09725</name>
</gene>
<keyword evidence="2" id="KW-0472">Membrane</keyword>
<comment type="subcellular location">
    <subcellularLocation>
        <location evidence="1">Cell inner membrane</location>
        <topology evidence="1">Multi-pass membrane protein</topology>
    </subcellularLocation>
</comment>
<feature type="transmembrane region" description="Helical" evidence="2">
    <location>
        <begin position="561"/>
        <end position="580"/>
    </location>
</feature>
<evidence type="ECO:0000256" key="1">
    <source>
        <dbReference type="RuleBase" id="RU369079"/>
    </source>
</evidence>
<keyword evidence="1" id="KW-0813">Transport</keyword>
<dbReference type="PANTHER" id="PTHR43849">
    <property type="entry name" value="BLL3936 PROTEIN"/>
    <property type="match status" value="1"/>
</dbReference>
<dbReference type="EMBL" id="JBHUFA010000002">
    <property type="protein sequence ID" value="MFD1695791.1"/>
    <property type="molecule type" value="Genomic_DNA"/>
</dbReference>
<feature type="transmembrane region" description="Helical" evidence="2">
    <location>
        <begin position="49"/>
        <end position="71"/>
    </location>
</feature>
<reference evidence="5" key="1">
    <citation type="journal article" date="2019" name="Int. J. Syst. Evol. Microbiol.">
        <title>The Global Catalogue of Microorganisms (GCM) 10K type strain sequencing project: providing services to taxonomists for standard genome sequencing and annotation.</title>
        <authorList>
            <consortium name="The Broad Institute Genomics Platform"/>
            <consortium name="The Broad Institute Genome Sequencing Center for Infectious Disease"/>
            <person name="Wu L."/>
            <person name="Ma J."/>
        </authorList>
    </citation>
    <scope>NUCLEOTIDE SEQUENCE [LARGE SCALE GENOMIC DNA]</scope>
    <source>
        <strain evidence="5">JCM 3369</strain>
    </source>
</reference>
<feature type="domain" description="TRAP C4-dicarboxylate transport system permease DctM subunit" evidence="3">
    <location>
        <begin position="148"/>
        <end position="582"/>
    </location>
</feature>
<comment type="function">
    <text evidence="1">Part of the tripartite ATP-independent periplasmic (TRAP) transport system.</text>
</comment>
<evidence type="ECO:0000313" key="5">
    <source>
        <dbReference type="Proteomes" id="UP001597327"/>
    </source>
</evidence>
<dbReference type="RefSeq" id="WP_208998870.1">
    <property type="nucleotide sequence ID" value="NZ_JBHUFA010000002.1"/>
</dbReference>
<dbReference type="InterPro" id="IPR011853">
    <property type="entry name" value="TRAP_DctM-Dct_fused"/>
</dbReference>
<organism evidence="4 5">
    <name type="scientific">Roseibium aestuarii</name>
    <dbReference type="NCBI Taxonomy" id="2600299"/>
    <lineage>
        <taxon>Bacteria</taxon>
        <taxon>Pseudomonadati</taxon>
        <taxon>Pseudomonadota</taxon>
        <taxon>Alphaproteobacteria</taxon>
        <taxon>Hyphomicrobiales</taxon>
        <taxon>Stappiaceae</taxon>
        <taxon>Roseibium</taxon>
    </lineage>
</organism>
<protein>
    <submittedName>
        <fullName evidence="4">TRAP transporter permease</fullName>
    </submittedName>
</protein>
<proteinExistence type="predicted"/>
<dbReference type="NCBIfam" id="TIGR02123">
    <property type="entry name" value="TRAP_fused"/>
    <property type="match status" value="1"/>
</dbReference>
<evidence type="ECO:0000313" key="4">
    <source>
        <dbReference type="EMBL" id="MFD1695791.1"/>
    </source>
</evidence>
<evidence type="ECO:0000259" key="3">
    <source>
        <dbReference type="Pfam" id="PF06808"/>
    </source>
</evidence>
<keyword evidence="2" id="KW-1133">Transmembrane helix</keyword>
<feature type="transmembrane region" description="Helical" evidence="2">
    <location>
        <begin position="435"/>
        <end position="459"/>
    </location>
</feature>
<feature type="transmembrane region" description="Helical" evidence="2">
    <location>
        <begin position="516"/>
        <end position="540"/>
    </location>
</feature>
<dbReference type="InterPro" id="IPR010656">
    <property type="entry name" value="DctM"/>
</dbReference>
<feature type="transmembrane region" description="Helical" evidence="2">
    <location>
        <begin position="639"/>
        <end position="659"/>
    </location>
</feature>
<feature type="transmembrane region" description="Helical" evidence="2">
    <location>
        <begin position="586"/>
        <end position="608"/>
    </location>
</feature>
<keyword evidence="2" id="KW-0812">Transmembrane</keyword>
<dbReference type="PANTHER" id="PTHR43849:SF2">
    <property type="entry name" value="BLL3936 PROTEIN"/>
    <property type="match status" value="1"/>
</dbReference>
<accession>A0ABW4JX64</accession>
<sequence length="671" mass="70161">MPRSTGFGRDRATAFRAGPAPPPLLGSLSVAELWKFLPEGSLSRVEHRLLCIIVAALALAATALVIHAAWFGSLTALLMRSLFFSLLTSTGLFIVAAQRRLQISRLLLYVLALLILIPGPYLYLNYMSIIRSGGIAGQWDIYLFALSAVAALVLARFTIGWVMVGLGVAALAYAFFGDLIPGVYGHGGYKIGRVASNLFLKTEGLFGLPMGVAAQYILLFSLLGTLLLRTGLGQVFVDLAHALTGRIQGGPALTAVVSSTMFSSINGSAVAGVVTTGTFTIPLMKRTGYRPKVAAAIEAAASSAGQIMPPVMGAAAFLMAEITQTPYATIAAAALIPALLYVFALLLAVRLEAGKFNMSRSDGSDVPSLRAVLAGRGYMLLPLVALIGFLAYGYTPAKSAVLCLISALVISSFSKETRLTPVALLDVMVETVRNVLPVVAAVAIAGMLIGVLTLTGMALKVSAMILDFGGSSLFLVLALTMLASFVLGLGMPTSAAYLLLAILIAPALEKFGLPPIAAHMFIFYYGLLSAITPPVALAAYAGASIAGSEPNETAVEAMRLGFVKVVAPFFFVYAPGLLLIGSTLDIILSTIGAVGATFAAGTAMVGWFIRPLSKVSIGSFWLAAALFTYSLILDQADPVSFAAKAAGLILVALPIWTSWKTHDHRSANLAS</sequence>
<feature type="transmembrane region" description="Helical" evidence="2">
    <location>
        <begin position="136"/>
        <end position="154"/>
    </location>
</feature>
<feature type="transmembrane region" description="Helical" evidence="2">
    <location>
        <begin position="77"/>
        <end position="97"/>
    </location>
</feature>
<name>A0ABW4JX64_9HYPH</name>
<feature type="transmembrane region" description="Helical" evidence="2">
    <location>
        <begin position="327"/>
        <end position="349"/>
    </location>
</feature>
<feature type="transmembrane region" description="Helical" evidence="2">
    <location>
        <begin position="615"/>
        <end position="633"/>
    </location>
</feature>